<dbReference type="Gene3D" id="3.40.50.1820">
    <property type="entry name" value="alpha/beta hydrolase"/>
    <property type="match status" value="1"/>
</dbReference>
<dbReference type="InterPro" id="IPR029058">
    <property type="entry name" value="AB_hydrolase_fold"/>
</dbReference>
<name>A0AAE3EWN3_9FLAO</name>
<dbReference type="PANTHER" id="PTHR48098:SF6">
    <property type="entry name" value="FERRI-BACILLIBACTIN ESTERASE BESA"/>
    <property type="match status" value="1"/>
</dbReference>
<evidence type="ECO:0008006" key="3">
    <source>
        <dbReference type="Google" id="ProtNLM"/>
    </source>
</evidence>
<dbReference type="EMBL" id="JAIRBC010000019">
    <property type="protein sequence ID" value="MCG2461719.1"/>
    <property type="molecule type" value="Genomic_DNA"/>
</dbReference>
<organism evidence="1 2">
    <name type="scientific">Cerina litoralis</name>
    <dbReference type="NCBI Taxonomy" id="2874477"/>
    <lineage>
        <taxon>Bacteria</taxon>
        <taxon>Pseudomonadati</taxon>
        <taxon>Bacteroidota</taxon>
        <taxon>Flavobacteriia</taxon>
        <taxon>Flavobacteriales</taxon>
        <taxon>Flavobacteriaceae</taxon>
        <taxon>Cerina</taxon>
    </lineage>
</organism>
<accession>A0AAE3EWN3</accession>
<dbReference type="InterPro" id="IPR000801">
    <property type="entry name" value="Esterase-like"/>
</dbReference>
<comment type="caution">
    <text evidence="1">The sequence shown here is derived from an EMBL/GenBank/DDBJ whole genome shotgun (WGS) entry which is preliminary data.</text>
</comment>
<proteinExistence type="predicted"/>
<dbReference type="InterPro" id="IPR050583">
    <property type="entry name" value="Mycobacterial_A85_antigen"/>
</dbReference>
<evidence type="ECO:0000313" key="1">
    <source>
        <dbReference type="EMBL" id="MCG2461719.1"/>
    </source>
</evidence>
<protein>
    <recommendedName>
        <fullName evidence="3">Esterase</fullName>
    </recommendedName>
</protein>
<keyword evidence="2" id="KW-1185">Reference proteome</keyword>
<dbReference type="SUPFAM" id="SSF53474">
    <property type="entry name" value="alpha/beta-Hydrolases"/>
    <property type="match status" value="1"/>
</dbReference>
<dbReference type="AlphaFoldDB" id="A0AAE3EWN3"/>
<reference evidence="1" key="1">
    <citation type="submission" date="2023-02" db="EMBL/GenBank/DDBJ databases">
        <title>Genome of Flavobacteriaceae gen. nov. sp. strain F89.</title>
        <authorList>
            <person name="Wang Y."/>
        </authorList>
    </citation>
    <scope>NUCLEOTIDE SEQUENCE</scope>
    <source>
        <strain evidence="1">F89</strain>
    </source>
</reference>
<gene>
    <name evidence="1" type="ORF">K8352_13250</name>
</gene>
<dbReference type="Proteomes" id="UP001200642">
    <property type="component" value="Unassembled WGS sequence"/>
</dbReference>
<dbReference type="Pfam" id="PF00756">
    <property type="entry name" value="Esterase"/>
    <property type="match status" value="1"/>
</dbReference>
<sequence length="273" mass="31320">MRFQIDFIGSKGMVFSKNLGRWVRFRFVAPPEYPNAERLFPVLLMNDGQDFTPMNLETTLSNAYATRGIEPFVYVGLECNEDRIHEYGTASVADFKGRGGKAKDYSKFVMEEFIPFLREEFKVSKKGEDWVYCGMSLGGLSAFDIVYNNPESFGRVGVFSGSFWWRKKAYEKKDLADRSRIILDVIKKKTYSPHLKFWFQCGTEDEFADRNNNGVIDSIDDTLDVIKELEAKGYSSPGAIKYVEIKGGKHNLPTWGLVFPEFIEWAFKKSGRS</sequence>
<evidence type="ECO:0000313" key="2">
    <source>
        <dbReference type="Proteomes" id="UP001200642"/>
    </source>
</evidence>
<dbReference type="PANTHER" id="PTHR48098">
    <property type="entry name" value="ENTEROCHELIN ESTERASE-RELATED"/>
    <property type="match status" value="1"/>
</dbReference>
<dbReference type="RefSeq" id="WP_317902862.1">
    <property type="nucleotide sequence ID" value="NZ_JAIRBC010000019.1"/>
</dbReference>